<dbReference type="GO" id="GO:0005524">
    <property type="term" value="F:ATP binding"/>
    <property type="evidence" value="ECO:0007669"/>
    <property type="project" value="UniProtKB-KW"/>
</dbReference>
<dbReference type="Gene3D" id="3.40.50.620">
    <property type="entry name" value="HUPs"/>
    <property type="match status" value="1"/>
</dbReference>
<evidence type="ECO:0000256" key="9">
    <source>
        <dbReference type="SAM" id="MobiDB-lite"/>
    </source>
</evidence>
<feature type="domain" description="Aminoacyl-tRNA synthetase class Ia" evidence="10">
    <location>
        <begin position="89"/>
        <end position="195"/>
    </location>
</feature>
<evidence type="ECO:0000256" key="4">
    <source>
        <dbReference type="ARBA" id="ARBA00022741"/>
    </source>
</evidence>
<evidence type="ECO:0000256" key="8">
    <source>
        <dbReference type="ARBA" id="ARBA00029936"/>
    </source>
</evidence>
<dbReference type="EMBL" id="SUNJ01006142">
    <property type="protein sequence ID" value="TPP63048.1"/>
    <property type="molecule type" value="Genomic_DNA"/>
</dbReference>
<comment type="caution">
    <text evidence="11">The sequence shown here is derived from an EMBL/GenBank/DDBJ whole genome shotgun (WGS) entry which is preliminary data.</text>
</comment>
<evidence type="ECO:0000256" key="7">
    <source>
        <dbReference type="ARBA" id="ARBA00023146"/>
    </source>
</evidence>
<dbReference type="SUPFAM" id="SSF52374">
    <property type="entry name" value="Nucleotidylyl transferase"/>
    <property type="match status" value="1"/>
</dbReference>
<evidence type="ECO:0000256" key="1">
    <source>
        <dbReference type="ARBA" id="ARBA00005594"/>
    </source>
</evidence>
<proteinExistence type="inferred from homology"/>
<dbReference type="EC" id="6.1.1.9" evidence="2"/>
<keyword evidence="7 11" id="KW-0030">Aminoacyl-tRNA synthetase</keyword>
<keyword evidence="3" id="KW-0436">Ligase</keyword>
<evidence type="ECO:0000256" key="5">
    <source>
        <dbReference type="ARBA" id="ARBA00022840"/>
    </source>
</evidence>
<evidence type="ECO:0000313" key="11">
    <source>
        <dbReference type="EMBL" id="TPP63048.1"/>
    </source>
</evidence>
<keyword evidence="12" id="KW-1185">Reference proteome</keyword>
<reference evidence="11 12" key="1">
    <citation type="submission" date="2019-04" db="EMBL/GenBank/DDBJ databases">
        <title>Annotation for the trematode Fasciola gigantica.</title>
        <authorList>
            <person name="Choi Y.-J."/>
        </authorList>
    </citation>
    <scope>NUCLEOTIDE SEQUENCE [LARGE SCALE GENOMIC DNA]</scope>
    <source>
        <strain evidence="11">Uganda_cow_1</strain>
    </source>
</reference>
<protein>
    <recommendedName>
        <fullName evidence="2">valine--tRNA ligase</fullName>
        <ecNumber evidence="2">6.1.1.9</ecNumber>
    </recommendedName>
    <alternativeName>
        <fullName evidence="8">Valyl-tRNA synthetase</fullName>
    </alternativeName>
</protein>
<dbReference type="AlphaFoldDB" id="A0A504YZ22"/>
<evidence type="ECO:0000256" key="2">
    <source>
        <dbReference type="ARBA" id="ARBA00013169"/>
    </source>
</evidence>
<dbReference type="Proteomes" id="UP000316759">
    <property type="component" value="Unassembled WGS sequence"/>
</dbReference>
<feature type="region of interest" description="Disordered" evidence="9">
    <location>
        <begin position="1"/>
        <end position="77"/>
    </location>
</feature>
<keyword evidence="6" id="KW-0648">Protein biosynthesis</keyword>
<feature type="compositionally biased region" description="Basic and acidic residues" evidence="9">
    <location>
        <begin position="53"/>
        <end position="72"/>
    </location>
</feature>
<dbReference type="InterPro" id="IPR001412">
    <property type="entry name" value="aa-tRNA-synth_I_CS"/>
</dbReference>
<evidence type="ECO:0000313" key="12">
    <source>
        <dbReference type="Proteomes" id="UP000316759"/>
    </source>
</evidence>
<dbReference type="PANTHER" id="PTHR11946">
    <property type="entry name" value="VALYL-TRNA SYNTHETASES"/>
    <property type="match status" value="1"/>
</dbReference>
<dbReference type="GO" id="GO:0004832">
    <property type="term" value="F:valine-tRNA ligase activity"/>
    <property type="evidence" value="ECO:0007669"/>
    <property type="project" value="UniProtKB-EC"/>
</dbReference>
<dbReference type="OrthoDB" id="629407at2759"/>
<feature type="compositionally biased region" description="Basic and acidic residues" evidence="9">
    <location>
        <begin position="28"/>
        <end position="41"/>
    </location>
</feature>
<dbReference type="GO" id="GO:0005829">
    <property type="term" value="C:cytosol"/>
    <property type="evidence" value="ECO:0007669"/>
    <property type="project" value="TreeGrafter"/>
</dbReference>
<dbReference type="STRING" id="46835.A0A504YZ22"/>
<evidence type="ECO:0000259" key="10">
    <source>
        <dbReference type="Pfam" id="PF00133"/>
    </source>
</evidence>
<keyword evidence="4" id="KW-0547">Nucleotide-binding</keyword>
<evidence type="ECO:0000256" key="3">
    <source>
        <dbReference type="ARBA" id="ARBA00022598"/>
    </source>
</evidence>
<dbReference type="PROSITE" id="PS00178">
    <property type="entry name" value="AA_TRNA_LIGASE_I"/>
    <property type="match status" value="1"/>
</dbReference>
<dbReference type="InterPro" id="IPR014729">
    <property type="entry name" value="Rossmann-like_a/b/a_fold"/>
</dbReference>
<dbReference type="InterPro" id="IPR002303">
    <property type="entry name" value="Valyl-tRNA_ligase"/>
</dbReference>
<sequence length="195" mass="22701">MEDVSETSENIRSKNQLKKDAKRGKKLAKFEAKQNKADQDSSKSTSSLKKKKPTEPKTEFVAVKDSEGKKDVSQPMPTSYSPKYVEAFWYEWWENCGYFHPEHKDSNEKFVMVIPPPNVTGNLHLGHALTNSIEDAITRWHRMSGRTTLWLPGCDHAGIATQVVVEKKLWRERKKTRHDLGREAFIQEVWRWKEE</sequence>
<name>A0A504YZ22_FASGI</name>
<evidence type="ECO:0000256" key="6">
    <source>
        <dbReference type="ARBA" id="ARBA00022917"/>
    </source>
</evidence>
<comment type="similarity">
    <text evidence="1">Belongs to the class-I aminoacyl-tRNA synthetase family.</text>
</comment>
<dbReference type="Pfam" id="PF00133">
    <property type="entry name" value="tRNA-synt_1"/>
    <property type="match status" value="1"/>
</dbReference>
<gene>
    <name evidence="11" type="ORF">FGIG_10837</name>
</gene>
<keyword evidence="5" id="KW-0067">ATP-binding</keyword>
<dbReference type="GO" id="GO:0006438">
    <property type="term" value="P:valyl-tRNA aminoacylation"/>
    <property type="evidence" value="ECO:0007669"/>
    <property type="project" value="InterPro"/>
</dbReference>
<dbReference type="PANTHER" id="PTHR11946:SF109">
    <property type="entry name" value="VALINE--TRNA LIGASE"/>
    <property type="match status" value="1"/>
</dbReference>
<accession>A0A504YZ22</accession>
<dbReference type="InterPro" id="IPR002300">
    <property type="entry name" value="aa-tRNA-synth_Ia"/>
</dbReference>
<organism evidence="11 12">
    <name type="scientific">Fasciola gigantica</name>
    <name type="common">Giant liver fluke</name>
    <dbReference type="NCBI Taxonomy" id="46835"/>
    <lineage>
        <taxon>Eukaryota</taxon>
        <taxon>Metazoa</taxon>
        <taxon>Spiralia</taxon>
        <taxon>Lophotrochozoa</taxon>
        <taxon>Platyhelminthes</taxon>
        <taxon>Trematoda</taxon>
        <taxon>Digenea</taxon>
        <taxon>Plagiorchiida</taxon>
        <taxon>Echinostomata</taxon>
        <taxon>Echinostomatoidea</taxon>
        <taxon>Fasciolidae</taxon>
        <taxon>Fasciola</taxon>
    </lineage>
</organism>